<keyword evidence="2" id="KW-1185">Reference proteome</keyword>
<evidence type="ECO:0000313" key="2">
    <source>
        <dbReference type="Proteomes" id="UP001057474"/>
    </source>
</evidence>
<evidence type="ECO:0008006" key="3">
    <source>
        <dbReference type="Google" id="ProtNLM"/>
    </source>
</evidence>
<organism evidence="1 2">
    <name type="scientific">Legionella lytica</name>
    <dbReference type="NCBI Taxonomy" id="96232"/>
    <lineage>
        <taxon>Bacteria</taxon>
        <taxon>Pseudomonadati</taxon>
        <taxon>Pseudomonadota</taxon>
        <taxon>Gammaproteobacteria</taxon>
        <taxon>Legionellales</taxon>
        <taxon>Legionellaceae</taxon>
        <taxon>Legionella</taxon>
    </lineage>
</organism>
<geneLocation type="plasmid" evidence="1 2">
    <name>pLlyPCM2298_1</name>
</geneLocation>
<dbReference type="EMBL" id="CP071528">
    <property type="protein sequence ID" value="USQ15410.1"/>
    <property type="molecule type" value="Genomic_DNA"/>
</dbReference>
<evidence type="ECO:0000313" key="1">
    <source>
        <dbReference type="EMBL" id="USQ15410.1"/>
    </source>
</evidence>
<dbReference type="Proteomes" id="UP001057474">
    <property type="component" value="Plasmid pLlyPCM2298_1"/>
</dbReference>
<keyword evidence="1" id="KW-0614">Plasmid</keyword>
<dbReference type="RefSeq" id="WP_252582649.1">
    <property type="nucleotide sequence ID" value="NZ_CP071528.1"/>
</dbReference>
<sequence length="46" mass="5084">MAMIYCSFGLGLRAKEMASLTIGDEANSQYQLLDEISLKRTMTKGP</sequence>
<accession>A0ABY4YDT1</accession>
<gene>
    <name evidence="1" type="ORF">J2N86_14285</name>
</gene>
<name>A0ABY4YDT1_9GAMM</name>
<protein>
    <recommendedName>
        <fullName evidence="3">Tyr recombinase domain-containing protein</fullName>
    </recommendedName>
</protein>
<reference evidence="1" key="1">
    <citation type="submission" date="2021-03" db="EMBL/GenBank/DDBJ databases">
        <title>Legionella lytica PCM 2298.</title>
        <authorList>
            <person name="Koper P."/>
        </authorList>
    </citation>
    <scope>NUCLEOTIDE SEQUENCE</scope>
    <source>
        <strain evidence="1">PCM 2298</strain>
        <plasmid evidence="1">pLlyPCM2298_1</plasmid>
    </source>
</reference>
<proteinExistence type="predicted"/>